<feature type="region of interest" description="Disordered" evidence="1">
    <location>
        <begin position="219"/>
        <end position="260"/>
    </location>
</feature>
<dbReference type="EMBL" id="CP000581">
    <property type="protein sequence ID" value="ABO94163.1"/>
    <property type="molecule type" value="Genomic_DNA"/>
</dbReference>
<dbReference type="OrthoDB" id="331341at2759"/>
<dbReference type="InterPro" id="IPR039905">
    <property type="entry name" value="CD2BP2/Lin1"/>
</dbReference>
<dbReference type="AlphaFoldDB" id="A4RRB9"/>
<evidence type="ECO:0000313" key="3">
    <source>
        <dbReference type="Proteomes" id="UP000001568"/>
    </source>
</evidence>
<dbReference type="GeneID" id="4999535"/>
<organism evidence="2 3">
    <name type="scientific">Ostreococcus lucimarinus (strain CCE9901)</name>
    <dbReference type="NCBI Taxonomy" id="436017"/>
    <lineage>
        <taxon>Eukaryota</taxon>
        <taxon>Viridiplantae</taxon>
        <taxon>Chlorophyta</taxon>
        <taxon>Mamiellophyceae</taxon>
        <taxon>Mamiellales</taxon>
        <taxon>Bathycoccaceae</taxon>
        <taxon>Ostreococcus</taxon>
    </lineage>
</organism>
<gene>
    <name evidence="2" type="ORF">OSTLU_28962</name>
</gene>
<dbReference type="OMA" id="GEYEVYT"/>
<proteinExistence type="predicted"/>
<evidence type="ECO:0000313" key="2">
    <source>
        <dbReference type="EMBL" id="ABO94163.1"/>
    </source>
</evidence>
<dbReference type="RefSeq" id="XP_001415871.1">
    <property type="nucleotide sequence ID" value="XM_001415834.1"/>
</dbReference>
<accession>A4RRB9</accession>
<keyword evidence="3" id="KW-1185">Reference proteome</keyword>
<dbReference type="HOGENOM" id="CLU_052770_1_0_1"/>
<evidence type="ECO:0000256" key="1">
    <source>
        <dbReference type="SAM" id="MobiDB-lite"/>
    </source>
</evidence>
<dbReference type="KEGG" id="olu:OSTLU_28962"/>
<dbReference type="STRING" id="436017.A4RRB9"/>
<protein>
    <recommendedName>
        <fullName evidence="4">OCRE domain-containing protein</fullName>
    </recommendedName>
</protein>
<dbReference type="PANTHER" id="PTHR13138">
    <property type="entry name" value="PROTEIN LIN1"/>
    <property type="match status" value="1"/>
</dbReference>
<reference evidence="2 3" key="1">
    <citation type="journal article" date="2007" name="Proc. Natl. Acad. Sci. U.S.A.">
        <title>The tiny eukaryote Ostreococcus provides genomic insights into the paradox of plankton speciation.</title>
        <authorList>
            <person name="Palenik B."/>
            <person name="Grimwood J."/>
            <person name="Aerts A."/>
            <person name="Rouze P."/>
            <person name="Salamov A."/>
            <person name="Putnam N."/>
            <person name="Dupont C."/>
            <person name="Jorgensen R."/>
            <person name="Derelle E."/>
            <person name="Rombauts S."/>
            <person name="Zhou K."/>
            <person name="Otillar R."/>
            <person name="Merchant S.S."/>
            <person name="Podell S."/>
            <person name="Gaasterland T."/>
            <person name="Napoli C."/>
            <person name="Gendler K."/>
            <person name="Manuell A."/>
            <person name="Tai V."/>
            <person name="Vallon O."/>
            <person name="Piganeau G."/>
            <person name="Jancek S."/>
            <person name="Heijde M."/>
            <person name="Jabbari K."/>
            <person name="Bowler C."/>
            <person name="Lohr M."/>
            <person name="Robbens S."/>
            <person name="Werner G."/>
            <person name="Dubchak I."/>
            <person name="Pazour G.J."/>
            <person name="Ren Q."/>
            <person name="Paulsen I."/>
            <person name="Delwiche C."/>
            <person name="Schmutz J."/>
            <person name="Rokhsar D."/>
            <person name="Van de Peer Y."/>
            <person name="Moreau H."/>
            <person name="Grigoriev I.V."/>
        </authorList>
    </citation>
    <scope>NUCLEOTIDE SEQUENCE [LARGE SCALE GENOMIC DNA]</scope>
    <source>
        <strain evidence="2 3">CCE9901</strain>
    </source>
</reference>
<dbReference type="GO" id="GO:0005682">
    <property type="term" value="C:U5 snRNP"/>
    <property type="evidence" value="ECO:0007669"/>
    <property type="project" value="InterPro"/>
</dbReference>
<feature type="compositionally biased region" description="Basic and acidic residues" evidence="1">
    <location>
        <begin position="246"/>
        <end position="255"/>
    </location>
</feature>
<dbReference type="PANTHER" id="PTHR13138:SF3">
    <property type="entry name" value="CD2 ANTIGEN CYTOPLASMIC TAIL-BINDING PROTEIN 2"/>
    <property type="match status" value="1"/>
</dbReference>
<dbReference type="Proteomes" id="UP000001568">
    <property type="component" value="Chromosome 1"/>
</dbReference>
<dbReference type="eggNOG" id="KOG2950">
    <property type="taxonomic scope" value="Eukaryota"/>
</dbReference>
<evidence type="ECO:0008006" key="4">
    <source>
        <dbReference type="Google" id="ProtNLM"/>
    </source>
</evidence>
<dbReference type="Gramene" id="ABO94163">
    <property type="protein sequence ID" value="ABO94163"/>
    <property type="gene ID" value="OSTLU_28962"/>
</dbReference>
<feature type="compositionally biased region" description="Gly residues" evidence="1">
    <location>
        <begin position="151"/>
        <end position="162"/>
    </location>
</feature>
<sequence length="354" mass="38891">MARKASGAAKTRALLRSEWAAGVRDADDVDARDDVKDAEEALVGDDEGKESEFMAFNLDKERQEGYFDDDGNYVEYAEEQDEADLWLEKDAKVDERLASGAIKRSTAAFEEEEGATSMSEREVAVVQREIAGYLNPGETVLGALKRLGGNAKKGGGGRGGNQGKPAKVMSDEEKKVFDKLTELSSALMGQGEYEVYTFRKEAFERAANLYAPTTTLTEDTGKDMFADSDDDEGVAPEPSLPAAKKAKVEPSKIEDPPPSSGLNFASMSVKNLKAYIQAHGGSVAGNIAEKSELISRAKCCKPVVVPEGYAWRADDGMYYCQASDLFYDHHKQLFTDKHKYWTYDQENGFVEWTA</sequence>
<feature type="region of interest" description="Disordered" evidence="1">
    <location>
        <begin position="150"/>
        <end position="171"/>
    </location>
</feature>
<name>A4RRB9_OSTLU</name>